<protein>
    <submittedName>
        <fullName evidence="4">Uncharacterized protein</fullName>
    </submittedName>
</protein>
<dbReference type="EMBL" id="CAJNOQ010025821">
    <property type="protein sequence ID" value="CAF1540626.1"/>
    <property type="molecule type" value="Genomic_DNA"/>
</dbReference>
<feature type="region of interest" description="Disordered" evidence="1">
    <location>
        <begin position="50"/>
        <end position="72"/>
    </location>
</feature>
<dbReference type="EMBL" id="CAJOBC010091454">
    <property type="protein sequence ID" value="CAF4400973.1"/>
    <property type="molecule type" value="Genomic_DNA"/>
</dbReference>
<evidence type="ECO:0000313" key="6">
    <source>
        <dbReference type="EMBL" id="CAF4400973.1"/>
    </source>
</evidence>
<keyword evidence="7" id="KW-1185">Reference proteome</keyword>
<name>A0A815W5G4_9BILA</name>
<comment type="caution">
    <text evidence="4">The sequence shown here is derived from an EMBL/GenBank/DDBJ whole genome shotgun (WGS) entry which is preliminary data.</text>
</comment>
<gene>
    <name evidence="4" type="ORF">GPM918_LOCUS38607</name>
    <name evidence="3" type="ORF">OVA965_LOCUS28282</name>
    <name evidence="6" type="ORF">SRO942_LOCUS39445</name>
    <name evidence="5" type="ORF">TMI583_LOCUS29035</name>
</gene>
<dbReference type="Proteomes" id="UP000677228">
    <property type="component" value="Unassembled WGS sequence"/>
</dbReference>
<evidence type="ECO:0000256" key="2">
    <source>
        <dbReference type="SAM" id="Phobius"/>
    </source>
</evidence>
<proteinExistence type="predicted"/>
<evidence type="ECO:0000256" key="1">
    <source>
        <dbReference type="SAM" id="MobiDB-lite"/>
    </source>
</evidence>
<keyword evidence="2" id="KW-0812">Transmembrane</keyword>
<evidence type="ECO:0000313" key="5">
    <source>
        <dbReference type="EMBL" id="CAF4100585.1"/>
    </source>
</evidence>
<feature type="transmembrane region" description="Helical" evidence="2">
    <location>
        <begin position="114"/>
        <end position="137"/>
    </location>
</feature>
<dbReference type="Proteomes" id="UP000663829">
    <property type="component" value="Unassembled WGS sequence"/>
</dbReference>
<accession>A0A815W5G4</accession>
<evidence type="ECO:0000313" key="4">
    <source>
        <dbReference type="EMBL" id="CAF1540626.1"/>
    </source>
</evidence>
<dbReference type="Proteomes" id="UP000681722">
    <property type="component" value="Unassembled WGS sequence"/>
</dbReference>
<evidence type="ECO:0000313" key="3">
    <source>
        <dbReference type="EMBL" id="CAF1295102.1"/>
    </source>
</evidence>
<keyword evidence="2" id="KW-0472">Membrane</keyword>
<dbReference type="Proteomes" id="UP000682733">
    <property type="component" value="Unassembled WGS sequence"/>
</dbReference>
<dbReference type="EMBL" id="CAJOBA010040772">
    <property type="protein sequence ID" value="CAF4100585.1"/>
    <property type="molecule type" value="Genomic_DNA"/>
</dbReference>
<keyword evidence="2" id="KW-1133">Transmembrane helix</keyword>
<evidence type="ECO:0000313" key="7">
    <source>
        <dbReference type="Proteomes" id="UP000663829"/>
    </source>
</evidence>
<sequence>MTNSELAGHQSFLQSQYLTQRSSQLHDPSFGFNALSTSTRDSVRPANITFTTARSSNGSSDPTRSTEFESSSSNYLVKSDAWSDPHAKDGSEQQHKPPRSAEAGKCCALKWKSFVLGLAVGLLLDGIALGTLLAMWLKPTTVSATTNTTTSATGKLIPFSAAAEVSDFNFLLGCSGTSTLTFDDIGTTGSLAIPNGYGGLNWANNSYYWNGHAYANTTGNYHSVVSGNFSTFNAWGRPTFITSNITGGVFCISSFYATAASVNNLSLTISGLYSSSVIYNTSVLLSTVAPLLITLSWSGIDTLQWVTPTSTWWSMDNLSITV</sequence>
<dbReference type="EMBL" id="CAJNOK010019196">
    <property type="protein sequence ID" value="CAF1295102.1"/>
    <property type="molecule type" value="Genomic_DNA"/>
</dbReference>
<dbReference type="AlphaFoldDB" id="A0A815W5G4"/>
<organism evidence="4 7">
    <name type="scientific">Didymodactylos carnosus</name>
    <dbReference type="NCBI Taxonomy" id="1234261"/>
    <lineage>
        <taxon>Eukaryota</taxon>
        <taxon>Metazoa</taxon>
        <taxon>Spiralia</taxon>
        <taxon>Gnathifera</taxon>
        <taxon>Rotifera</taxon>
        <taxon>Eurotatoria</taxon>
        <taxon>Bdelloidea</taxon>
        <taxon>Philodinida</taxon>
        <taxon>Philodinidae</taxon>
        <taxon>Didymodactylos</taxon>
    </lineage>
</organism>
<reference evidence="4" key="1">
    <citation type="submission" date="2021-02" db="EMBL/GenBank/DDBJ databases">
        <authorList>
            <person name="Nowell W R."/>
        </authorList>
    </citation>
    <scope>NUCLEOTIDE SEQUENCE</scope>
</reference>